<dbReference type="PANTHER" id="PTHR34606:SF16">
    <property type="entry name" value="BON DOMAIN-CONTAINING PROTEIN"/>
    <property type="match status" value="1"/>
</dbReference>
<evidence type="ECO:0000256" key="1">
    <source>
        <dbReference type="SAM" id="SignalP"/>
    </source>
</evidence>
<protein>
    <submittedName>
        <fullName evidence="3">Osmotically-inducible protein Y</fullName>
    </submittedName>
</protein>
<evidence type="ECO:0000313" key="4">
    <source>
        <dbReference type="Proteomes" id="UP000293912"/>
    </source>
</evidence>
<dbReference type="Proteomes" id="UP000293912">
    <property type="component" value="Chromosome"/>
</dbReference>
<keyword evidence="1" id="KW-0732">Signal</keyword>
<evidence type="ECO:0000313" key="3">
    <source>
        <dbReference type="EMBL" id="QBM26779.1"/>
    </source>
</evidence>
<reference evidence="3 4" key="1">
    <citation type="submission" date="2019-03" db="EMBL/GenBank/DDBJ databases">
        <authorList>
            <person name="Sebastian G."/>
            <person name="Baumann P."/>
            <person name="Ruckert C."/>
            <person name="Kalinowski J."/>
            <person name="Nebel B."/>
            <person name="Takors R."/>
            <person name="Blombach B."/>
        </authorList>
    </citation>
    <scope>NUCLEOTIDE SEQUENCE [LARGE SCALE GENOMIC DNA]</scope>
    <source>
        <strain evidence="3 4">DSM 1084</strain>
    </source>
</reference>
<organism evidence="3 4">
    <name type="scientific">Hydrogenophaga pseudoflava</name>
    <name type="common">Pseudomonas carboxydoflava</name>
    <dbReference type="NCBI Taxonomy" id="47421"/>
    <lineage>
        <taxon>Bacteria</taxon>
        <taxon>Pseudomonadati</taxon>
        <taxon>Pseudomonadota</taxon>
        <taxon>Betaproteobacteria</taxon>
        <taxon>Burkholderiales</taxon>
        <taxon>Comamonadaceae</taxon>
        <taxon>Hydrogenophaga</taxon>
    </lineage>
</organism>
<dbReference type="Gene3D" id="3.30.1340.30">
    <property type="match status" value="2"/>
</dbReference>
<dbReference type="AlphaFoldDB" id="A0A4P6WW53"/>
<dbReference type="InterPro" id="IPR014004">
    <property type="entry name" value="Transpt-assoc_nodulatn_dom_bac"/>
</dbReference>
<proteinExistence type="predicted"/>
<feature type="signal peptide" evidence="1">
    <location>
        <begin position="1"/>
        <end position="24"/>
    </location>
</feature>
<dbReference type="SMART" id="SM00749">
    <property type="entry name" value="BON"/>
    <property type="match status" value="2"/>
</dbReference>
<name>A0A4P6WW53_HYDPS</name>
<dbReference type="EMBL" id="CP037867">
    <property type="protein sequence ID" value="QBM26779.1"/>
    <property type="molecule type" value="Genomic_DNA"/>
</dbReference>
<dbReference type="InterPro" id="IPR007055">
    <property type="entry name" value="BON_dom"/>
</dbReference>
<feature type="domain" description="BON" evidence="2">
    <location>
        <begin position="126"/>
        <end position="194"/>
    </location>
</feature>
<feature type="chain" id="PRO_5021008665" evidence="1">
    <location>
        <begin position="25"/>
        <end position="194"/>
    </location>
</feature>
<evidence type="ECO:0000259" key="2">
    <source>
        <dbReference type="PROSITE" id="PS50914"/>
    </source>
</evidence>
<dbReference type="Pfam" id="PF04972">
    <property type="entry name" value="BON"/>
    <property type="match status" value="2"/>
</dbReference>
<dbReference type="KEGG" id="hpse:HPF_03730"/>
<keyword evidence="4" id="KW-1185">Reference proteome</keyword>
<sequence length="194" mass="20082" precursor="true">MNHHRRIPTAFLATGLLALTTLVACNKPAEPELVVPPSPPMTLGTQVDDTVITSGVKSALIADDLVKSLDLQVETRKGVVQISGFVDSQAQIDQALALTRAVAGVTDVENGISLKGAPGTLGSAIDDTTITGRVKSALLADPGIKSLDISVLTHKGEVQLTGFVNDPDQIEQAGKLAAAAEGVSGVKNELMIKK</sequence>
<dbReference type="RefSeq" id="WP_133155790.1">
    <property type="nucleotide sequence ID" value="NZ_CP037867.1"/>
</dbReference>
<accession>A0A4P6WW53</accession>
<dbReference type="InterPro" id="IPR051686">
    <property type="entry name" value="Lipoprotein_DolP"/>
</dbReference>
<dbReference type="PROSITE" id="PS50914">
    <property type="entry name" value="BON"/>
    <property type="match status" value="2"/>
</dbReference>
<dbReference type="PROSITE" id="PS51257">
    <property type="entry name" value="PROKAR_LIPOPROTEIN"/>
    <property type="match status" value="1"/>
</dbReference>
<dbReference type="PANTHER" id="PTHR34606">
    <property type="entry name" value="BON DOMAIN-CONTAINING PROTEIN"/>
    <property type="match status" value="1"/>
</dbReference>
<feature type="domain" description="BON" evidence="2">
    <location>
        <begin position="48"/>
        <end position="116"/>
    </location>
</feature>
<gene>
    <name evidence="3" type="primary">osmY2</name>
    <name evidence="3" type="ORF">HPF_03730</name>
</gene>